<dbReference type="Proteomes" id="UP000295280">
    <property type="component" value="Unassembled WGS sequence"/>
</dbReference>
<name>A0A9Q8CKM9_9STAP</name>
<dbReference type="OrthoDB" id="1655249at2"/>
<keyword evidence="1" id="KW-0472">Membrane</keyword>
<keyword evidence="1" id="KW-1133">Transmembrane helix</keyword>
<dbReference type="RefSeq" id="WP_133417538.1">
    <property type="nucleotide sequence ID" value="NZ_SCWD01000001.1"/>
</dbReference>
<dbReference type="InterPro" id="IPR009214">
    <property type="entry name" value="DUF1129"/>
</dbReference>
<dbReference type="SUPFAM" id="SSF158560">
    <property type="entry name" value="BH3980-like"/>
    <property type="match status" value="1"/>
</dbReference>
<feature type="transmembrane region" description="Helical" evidence="1">
    <location>
        <begin position="176"/>
        <end position="196"/>
    </location>
</feature>
<protein>
    <submittedName>
        <fullName evidence="2">DUF1129 family protein</fullName>
    </submittedName>
</protein>
<feature type="transmembrane region" description="Helical" evidence="1">
    <location>
        <begin position="93"/>
        <end position="116"/>
    </location>
</feature>
<dbReference type="Pfam" id="PF06570">
    <property type="entry name" value="DUF1129"/>
    <property type="match status" value="1"/>
</dbReference>
<reference evidence="2 3" key="1">
    <citation type="submission" date="2019-01" db="EMBL/GenBank/DDBJ databases">
        <title>Draft genome sequences of the type strains of six Macrococcus species.</title>
        <authorList>
            <person name="Mazhar S."/>
            <person name="Altermann E."/>
            <person name="Hill C."/>
            <person name="Mcauliffe O."/>
        </authorList>
    </citation>
    <scope>NUCLEOTIDE SEQUENCE [LARGE SCALE GENOMIC DNA]</scope>
    <source>
        <strain evidence="2 3">ATCC 51828</strain>
    </source>
</reference>
<sequence>MKTNELIELNNEKRELLTEENKREYEKVLLYLRLEWRLSNHATEELLNDLLDHLLEAQQNGITAEEFFGHDTEGFVKDLIAELPTESRRNTTALLSILTIMPLGFILVVNGLANLITSFFIEPKPVDVGAFVVSYILLITSFLIMLKYVIRYLKKDEMAATGKSSMKKRVLQFIKLYLLSAIVFTLFILPLVFLHTPFVYDIPWYVSMITGGIILIVMYVISKRI</sequence>
<feature type="transmembrane region" description="Helical" evidence="1">
    <location>
        <begin position="202"/>
        <end position="221"/>
    </location>
</feature>
<feature type="transmembrane region" description="Helical" evidence="1">
    <location>
        <begin position="128"/>
        <end position="150"/>
    </location>
</feature>
<evidence type="ECO:0000256" key="1">
    <source>
        <dbReference type="SAM" id="Phobius"/>
    </source>
</evidence>
<proteinExistence type="predicted"/>
<evidence type="ECO:0000313" key="3">
    <source>
        <dbReference type="Proteomes" id="UP000295280"/>
    </source>
</evidence>
<gene>
    <name evidence="2" type="ORF">ERX40_05830</name>
</gene>
<keyword evidence="1" id="KW-0812">Transmembrane</keyword>
<keyword evidence="3" id="KW-1185">Reference proteome</keyword>
<comment type="caution">
    <text evidence="2">The sequence shown here is derived from an EMBL/GenBank/DDBJ whole genome shotgun (WGS) entry which is preliminary data.</text>
</comment>
<organism evidence="2 3">
    <name type="scientific">Macrococcus carouselicus</name>
    <dbReference type="NCBI Taxonomy" id="69969"/>
    <lineage>
        <taxon>Bacteria</taxon>
        <taxon>Bacillati</taxon>
        <taxon>Bacillota</taxon>
        <taxon>Bacilli</taxon>
        <taxon>Bacillales</taxon>
        <taxon>Staphylococcaceae</taxon>
        <taxon>Macrococcus</taxon>
    </lineage>
</organism>
<dbReference type="AlphaFoldDB" id="A0A9Q8CKM9"/>
<evidence type="ECO:0000313" key="2">
    <source>
        <dbReference type="EMBL" id="TDM04679.1"/>
    </source>
</evidence>
<dbReference type="EMBL" id="SCWD01000001">
    <property type="protein sequence ID" value="TDM04679.1"/>
    <property type="molecule type" value="Genomic_DNA"/>
</dbReference>
<dbReference type="Gene3D" id="1.10.1900.10">
    <property type="entry name" value="c-terminal domain of poly(a) binding protein"/>
    <property type="match status" value="1"/>
</dbReference>
<accession>A0A9Q8CKM9</accession>